<feature type="binding site" evidence="5">
    <location>
        <begin position="10"/>
        <end position="15"/>
    </location>
    <ligand>
        <name>NAD(+)</name>
        <dbReference type="ChEBI" id="CHEBI:57540"/>
    </ligand>
</feature>
<evidence type="ECO:0000259" key="6">
    <source>
        <dbReference type="Pfam" id="PF00725"/>
    </source>
</evidence>
<dbReference type="OrthoDB" id="9771883at2"/>
<evidence type="ECO:0000259" key="7">
    <source>
        <dbReference type="Pfam" id="PF02737"/>
    </source>
</evidence>
<dbReference type="PIRSF" id="PIRSF000105">
    <property type="entry name" value="HCDH"/>
    <property type="match status" value="1"/>
</dbReference>
<proteinExistence type="inferred from homology"/>
<comment type="pathway">
    <text evidence="1">Lipid metabolism; butanoate metabolism.</text>
</comment>
<dbReference type="SUPFAM" id="SSF48179">
    <property type="entry name" value="6-phosphogluconate dehydrogenase C-terminal domain-like"/>
    <property type="match status" value="1"/>
</dbReference>
<dbReference type="Pfam" id="PF02737">
    <property type="entry name" value="3HCDH_N"/>
    <property type="match status" value="1"/>
</dbReference>
<comment type="similarity">
    <text evidence="2">Belongs to the 3-hydroxyacyl-CoA dehydrogenase family.</text>
</comment>
<dbReference type="GO" id="GO:0016616">
    <property type="term" value="F:oxidoreductase activity, acting on the CH-OH group of donors, NAD or NADP as acceptor"/>
    <property type="evidence" value="ECO:0007669"/>
    <property type="project" value="InterPro"/>
</dbReference>
<dbReference type="RefSeq" id="WP_091271252.1">
    <property type="nucleotide sequence ID" value="NZ_FNDK01000002.1"/>
</dbReference>
<evidence type="ECO:0000313" key="8">
    <source>
        <dbReference type="EMBL" id="SDH17007.1"/>
    </source>
</evidence>
<dbReference type="PANTHER" id="PTHR48075:SF5">
    <property type="entry name" value="3-HYDROXYBUTYRYL-COA DEHYDROGENASE"/>
    <property type="match status" value="1"/>
</dbReference>
<gene>
    <name evidence="8" type="ORF">SAMN05192534_10256</name>
</gene>
<dbReference type="InterPro" id="IPR013328">
    <property type="entry name" value="6PGD_dom2"/>
</dbReference>
<dbReference type="FunFam" id="3.40.50.720:FF:000009">
    <property type="entry name" value="Fatty oxidation complex, alpha subunit"/>
    <property type="match status" value="1"/>
</dbReference>
<keyword evidence="5" id="KW-0520">NAD</keyword>
<feature type="domain" description="3-hydroxyacyl-CoA dehydrogenase NAD binding" evidence="7">
    <location>
        <begin position="5"/>
        <end position="184"/>
    </location>
</feature>
<dbReference type="InterPro" id="IPR008927">
    <property type="entry name" value="6-PGluconate_DH-like_C_sf"/>
</dbReference>
<dbReference type="GO" id="GO:0006631">
    <property type="term" value="P:fatty acid metabolic process"/>
    <property type="evidence" value="ECO:0007669"/>
    <property type="project" value="InterPro"/>
</dbReference>
<reference evidence="8 9" key="1">
    <citation type="submission" date="2016-10" db="EMBL/GenBank/DDBJ databases">
        <authorList>
            <person name="de Groot N.N."/>
        </authorList>
    </citation>
    <scope>NUCLEOTIDE SEQUENCE [LARGE SCALE GENOMIC DNA]</scope>
    <source>
        <strain evidence="8 9">DSM 21632</strain>
    </source>
</reference>
<feature type="domain" description="3-hydroxyacyl-CoA dehydrogenase C-terminal" evidence="6">
    <location>
        <begin position="187"/>
        <end position="283"/>
    </location>
</feature>
<evidence type="ECO:0000256" key="4">
    <source>
        <dbReference type="PIRSR" id="PIRSR000105-1"/>
    </source>
</evidence>
<dbReference type="InterPro" id="IPR006176">
    <property type="entry name" value="3-OHacyl-CoA_DH_NAD-bd"/>
</dbReference>
<evidence type="ECO:0000256" key="1">
    <source>
        <dbReference type="ARBA" id="ARBA00005086"/>
    </source>
</evidence>
<dbReference type="Proteomes" id="UP000199163">
    <property type="component" value="Unassembled WGS sequence"/>
</dbReference>
<dbReference type="Gene3D" id="1.10.1040.10">
    <property type="entry name" value="N-(1-d-carboxylethyl)-l-norvaline Dehydrogenase, domain 2"/>
    <property type="match status" value="1"/>
</dbReference>
<evidence type="ECO:0000256" key="3">
    <source>
        <dbReference type="ARBA" id="ARBA00023002"/>
    </source>
</evidence>
<evidence type="ECO:0000256" key="2">
    <source>
        <dbReference type="ARBA" id="ARBA00009463"/>
    </source>
</evidence>
<feature type="binding site" evidence="5">
    <location>
        <position position="97"/>
    </location>
    <ligand>
        <name>NAD(+)</name>
        <dbReference type="ChEBI" id="CHEBI:57540"/>
    </ligand>
</feature>
<name>A0A1G8A823_9BACI</name>
<evidence type="ECO:0000313" key="9">
    <source>
        <dbReference type="Proteomes" id="UP000199163"/>
    </source>
</evidence>
<dbReference type="Gene3D" id="3.40.50.720">
    <property type="entry name" value="NAD(P)-binding Rossmann-like Domain"/>
    <property type="match status" value="1"/>
</dbReference>
<protein>
    <submittedName>
        <fullName evidence="8">3-hydroxybutyryl-CoA dehydrogenase</fullName>
    </submittedName>
</protein>
<dbReference type="InterPro" id="IPR036291">
    <property type="entry name" value="NAD(P)-bd_dom_sf"/>
</dbReference>
<feature type="binding site" evidence="5">
    <location>
        <position position="119"/>
    </location>
    <ligand>
        <name>NAD(+)</name>
        <dbReference type="ChEBI" id="CHEBI:57540"/>
    </ligand>
</feature>
<feature type="site" description="Important for catalytic activity" evidence="4">
    <location>
        <position position="140"/>
    </location>
</feature>
<dbReference type="AlphaFoldDB" id="A0A1G8A823"/>
<feature type="binding site" evidence="5">
    <location>
        <position position="275"/>
    </location>
    <ligand>
        <name>NAD(+)</name>
        <dbReference type="ChEBI" id="CHEBI:57540"/>
    </ligand>
</feature>
<dbReference type="InterPro" id="IPR022694">
    <property type="entry name" value="3-OHacyl-CoA_DH"/>
</dbReference>
<keyword evidence="3" id="KW-0560">Oxidoreductase</keyword>
<feature type="binding site" evidence="5">
    <location>
        <position position="33"/>
    </location>
    <ligand>
        <name>NAD(+)</name>
        <dbReference type="ChEBI" id="CHEBI:57540"/>
    </ligand>
</feature>
<keyword evidence="9" id="KW-1185">Reference proteome</keyword>
<accession>A0A1G8A823</accession>
<dbReference type="InterPro" id="IPR006108">
    <property type="entry name" value="3HC_DH_C"/>
</dbReference>
<organism evidence="8 9">
    <name type="scientific">Alteribacillus persepolensis</name>
    <dbReference type="NCBI Taxonomy" id="568899"/>
    <lineage>
        <taxon>Bacteria</taxon>
        <taxon>Bacillati</taxon>
        <taxon>Bacillota</taxon>
        <taxon>Bacilli</taxon>
        <taxon>Bacillales</taxon>
        <taxon>Bacillaceae</taxon>
        <taxon>Alteribacillus</taxon>
    </lineage>
</organism>
<dbReference type="Pfam" id="PF00725">
    <property type="entry name" value="3HCDH"/>
    <property type="match status" value="1"/>
</dbReference>
<dbReference type="GO" id="GO:0070403">
    <property type="term" value="F:NAD+ binding"/>
    <property type="evidence" value="ECO:0007669"/>
    <property type="project" value="InterPro"/>
</dbReference>
<feature type="binding site" evidence="5">
    <location>
        <position position="143"/>
    </location>
    <ligand>
        <name>NAD(+)</name>
        <dbReference type="ChEBI" id="CHEBI:57540"/>
    </ligand>
</feature>
<sequence length="284" mass="31561">MSIQKVAVVGAGSMGSGIANLAAMNGYGVILRDIKEEFLDKGLSRIEAFMDKSVSKGKMTEEEKLKALENIQTTTDINAAAEADFVIEAVIEDIEVKKSVFSELDEIVREDVILATNTSSMSITEIANATKRPDRVAGMHFFNPAQLMKLVEVVRGFYTSDETVEEVKELSKKLNKEPVEVKKDTPGFIVNRIMIPQFIEAIKLVEEGVASPEDIDKAVTLGLNYPMGPFTLQDFAGVDIGYHTMEYFQQEFNEDRFAPPMYLKQLMRTGRVGKKAGAGFYDYN</sequence>
<dbReference type="EMBL" id="FNDK01000002">
    <property type="protein sequence ID" value="SDH17007.1"/>
    <property type="molecule type" value="Genomic_DNA"/>
</dbReference>
<dbReference type="SUPFAM" id="SSF51735">
    <property type="entry name" value="NAD(P)-binding Rossmann-fold domains"/>
    <property type="match status" value="1"/>
</dbReference>
<feature type="binding site" evidence="5">
    <location>
        <position position="92"/>
    </location>
    <ligand>
        <name>NAD(+)</name>
        <dbReference type="ChEBI" id="CHEBI:57540"/>
    </ligand>
</feature>
<dbReference type="PANTHER" id="PTHR48075">
    <property type="entry name" value="3-HYDROXYACYL-COA DEHYDROGENASE FAMILY PROTEIN"/>
    <property type="match status" value="1"/>
</dbReference>
<evidence type="ECO:0000256" key="5">
    <source>
        <dbReference type="PIRSR" id="PIRSR000105-2"/>
    </source>
</evidence>
<dbReference type="STRING" id="568899.SAMN05192534_10256"/>